<sequence length="78" mass="8704">VQPEREGYTAESGGVVAESLERSYPWAIGSSFGVTELCLELWTVISGISGLDDWGTFHIKKVLNRLSQKGRSRLLHRQ</sequence>
<dbReference type="AlphaFoldDB" id="A0A382JQU5"/>
<reference evidence="1" key="1">
    <citation type="submission" date="2018-05" db="EMBL/GenBank/DDBJ databases">
        <authorList>
            <person name="Lanie J.A."/>
            <person name="Ng W.-L."/>
            <person name="Kazmierczak K.M."/>
            <person name="Andrzejewski T.M."/>
            <person name="Davidsen T.M."/>
            <person name="Wayne K.J."/>
            <person name="Tettelin H."/>
            <person name="Glass J.I."/>
            <person name="Rusch D."/>
            <person name="Podicherti R."/>
            <person name="Tsui H.-C.T."/>
            <person name="Winkler M.E."/>
        </authorList>
    </citation>
    <scope>NUCLEOTIDE SEQUENCE</scope>
</reference>
<gene>
    <name evidence="1" type="ORF">METZ01_LOCUS266556</name>
</gene>
<accession>A0A382JQU5</accession>
<organism evidence="1">
    <name type="scientific">marine metagenome</name>
    <dbReference type="NCBI Taxonomy" id="408172"/>
    <lineage>
        <taxon>unclassified sequences</taxon>
        <taxon>metagenomes</taxon>
        <taxon>ecological metagenomes</taxon>
    </lineage>
</organism>
<dbReference type="EMBL" id="UINC01075480">
    <property type="protein sequence ID" value="SVC13702.1"/>
    <property type="molecule type" value="Genomic_DNA"/>
</dbReference>
<protein>
    <submittedName>
        <fullName evidence="1">Uncharacterized protein</fullName>
    </submittedName>
</protein>
<feature type="non-terminal residue" evidence="1">
    <location>
        <position position="1"/>
    </location>
</feature>
<evidence type="ECO:0000313" key="1">
    <source>
        <dbReference type="EMBL" id="SVC13702.1"/>
    </source>
</evidence>
<name>A0A382JQU5_9ZZZZ</name>
<proteinExistence type="predicted"/>
<feature type="non-terminal residue" evidence="1">
    <location>
        <position position="78"/>
    </location>
</feature>